<dbReference type="AlphaFoldDB" id="A0A1M5VZ99"/>
<reference evidence="2 3" key="1">
    <citation type="submission" date="2016-11" db="EMBL/GenBank/DDBJ databases">
        <authorList>
            <person name="Jaros S."/>
            <person name="Januszkiewicz K."/>
            <person name="Wedrychowicz H."/>
        </authorList>
    </citation>
    <scope>NUCLEOTIDE SEQUENCE [LARGE SCALE GENOMIC DNA]</scope>
    <source>
        <strain evidence="2 3">DSM 8605</strain>
    </source>
</reference>
<feature type="transmembrane region" description="Helical" evidence="1">
    <location>
        <begin position="59"/>
        <end position="79"/>
    </location>
</feature>
<evidence type="ECO:0008006" key="4">
    <source>
        <dbReference type="Google" id="ProtNLM"/>
    </source>
</evidence>
<evidence type="ECO:0000256" key="1">
    <source>
        <dbReference type="SAM" id="Phobius"/>
    </source>
</evidence>
<keyword evidence="1" id="KW-1133">Transmembrane helix</keyword>
<dbReference type="Proteomes" id="UP000184447">
    <property type="component" value="Unassembled WGS sequence"/>
</dbReference>
<feature type="transmembrane region" description="Helical" evidence="1">
    <location>
        <begin position="85"/>
        <end position="105"/>
    </location>
</feature>
<accession>A0A1M5VZ99</accession>
<dbReference type="SUPFAM" id="SSF54001">
    <property type="entry name" value="Cysteine proteinases"/>
    <property type="match status" value="1"/>
</dbReference>
<dbReference type="InterPro" id="IPR038765">
    <property type="entry name" value="Papain-like_cys_pep_sf"/>
</dbReference>
<name>A0A1M5VZ99_9CLOT</name>
<dbReference type="RefSeq" id="WP_073338831.1">
    <property type="nucleotide sequence ID" value="NZ_FQXM01000014.1"/>
</dbReference>
<keyword evidence="1" id="KW-0472">Membrane</keyword>
<dbReference type="EMBL" id="FQXM01000014">
    <property type="protein sequence ID" value="SHH80649.1"/>
    <property type="molecule type" value="Genomic_DNA"/>
</dbReference>
<keyword evidence="1" id="KW-0812">Transmembrane</keyword>
<dbReference type="Gene3D" id="3.90.1720.10">
    <property type="entry name" value="endopeptidase domain like (from Nostoc punctiforme)"/>
    <property type="match status" value="1"/>
</dbReference>
<feature type="transmembrane region" description="Helical" evidence="1">
    <location>
        <begin position="30"/>
        <end position="47"/>
    </location>
</feature>
<dbReference type="STRING" id="1121316.SAMN02745207_02578"/>
<protein>
    <recommendedName>
        <fullName evidence="4">Permuted papain-like amidase enzyme, YaeF/YiiX, C92 family</fullName>
    </recommendedName>
</protein>
<evidence type="ECO:0000313" key="2">
    <source>
        <dbReference type="EMBL" id="SHH80649.1"/>
    </source>
</evidence>
<evidence type="ECO:0000313" key="3">
    <source>
        <dbReference type="Proteomes" id="UP000184447"/>
    </source>
</evidence>
<keyword evidence="3" id="KW-1185">Reference proteome</keyword>
<sequence length="358" mass="42258">MNDLKEYKFIMDISKIMILIILLFYGDKTIFFLVACFIFLLMIFRAIKINSRKRFRMYLVFMYVILLIGQLTFFARNLFYYEYISFFYFINKIVAIFLLSLPYLIERFITISKYTEFYFPSVQEINTLSFSELKSAINSVQYKLKGIDKIKNSISVDKLEEIAKDFPRHSSIKYINNGSLTEEYFKVANDSLKDPYIYIIISNTGSAASELISIFTKKQYNHASLAFDLDLETIISYNGGEKIYPPGLNREMIEFFNKKKDSSIIVYKLKASQQQKKQLIAKVKEINEEGSAYNMLGLVLRSSYKPNIMFCSQFVYKMLKYVDLEYFSKKDGQVKPTDLVELDYHRKLEFCYEIFLNE</sequence>
<proteinExistence type="predicted"/>
<organism evidence="2 3">
    <name type="scientific">Clostridium grantii DSM 8605</name>
    <dbReference type="NCBI Taxonomy" id="1121316"/>
    <lineage>
        <taxon>Bacteria</taxon>
        <taxon>Bacillati</taxon>
        <taxon>Bacillota</taxon>
        <taxon>Clostridia</taxon>
        <taxon>Eubacteriales</taxon>
        <taxon>Clostridiaceae</taxon>
        <taxon>Clostridium</taxon>
    </lineage>
</organism>
<gene>
    <name evidence="2" type="ORF">SAMN02745207_02578</name>
</gene>
<dbReference type="OrthoDB" id="1645744at2"/>